<proteinExistence type="inferred from homology"/>
<dbReference type="GO" id="GO:0032259">
    <property type="term" value="P:methylation"/>
    <property type="evidence" value="ECO:0007669"/>
    <property type="project" value="UniProtKB-KW"/>
</dbReference>
<dbReference type="RefSeq" id="WP_354635338.1">
    <property type="nucleotide sequence ID" value="NZ_CP159837.1"/>
</dbReference>
<protein>
    <recommendedName>
        <fullName evidence="2 8">Site-specific DNA-methyltransferase (adenine-specific)</fullName>
        <ecNumber evidence="2 8">2.1.1.72</ecNumber>
    </recommendedName>
</protein>
<dbReference type="PANTHER" id="PTHR30481">
    <property type="entry name" value="DNA ADENINE METHYLASE"/>
    <property type="match status" value="1"/>
</dbReference>
<dbReference type="NCBIfam" id="TIGR00571">
    <property type="entry name" value="dam"/>
    <property type="match status" value="1"/>
</dbReference>
<evidence type="ECO:0000313" key="9">
    <source>
        <dbReference type="EMBL" id="XCM36911.1"/>
    </source>
</evidence>
<evidence type="ECO:0000256" key="8">
    <source>
        <dbReference type="RuleBase" id="RU361257"/>
    </source>
</evidence>
<gene>
    <name evidence="9" type="ORF">ABWT76_005702</name>
</gene>
<evidence type="ECO:0000256" key="2">
    <source>
        <dbReference type="ARBA" id="ARBA00011900"/>
    </source>
</evidence>
<evidence type="ECO:0000256" key="6">
    <source>
        <dbReference type="ARBA" id="ARBA00047942"/>
    </source>
</evidence>
<dbReference type="PROSITE" id="PS00092">
    <property type="entry name" value="N6_MTASE"/>
    <property type="match status" value="1"/>
</dbReference>
<evidence type="ECO:0000256" key="4">
    <source>
        <dbReference type="ARBA" id="ARBA00022679"/>
    </source>
</evidence>
<dbReference type="Pfam" id="PF02086">
    <property type="entry name" value="MethyltransfD12"/>
    <property type="match status" value="1"/>
</dbReference>
<keyword evidence="5 8" id="KW-0949">S-adenosyl-L-methionine</keyword>
<dbReference type="InterPro" id="IPR002052">
    <property type="entry name" value="DNA_methylase_N6_adenine_CS"/>
</dbReference>
<dbReference type="InterPro" id="IPR012327">
    <property type="entry name" value="MeTrfase_D12"/>
</dbReference>
<evidence type="ECO:0000256" key="1">
    <source>
        <dbReference type="ARBA" id="ARBA00006594"/>
    </source>
</evidence>
<dbReference type="InterPro" id="IPR023095">
    <property type="entry name" value="Ade_MeTrfase_dom_2"/>
</dbReference>
<dbReference type="PIRSF" id="PIRSF000398">
    <property type="entry name" value="M_m6A_EcoRV"/>
    <property type="match status" value="1"/>
</dbReference>
<feature type="binding site" evidence="7">
    <location>
        <position position="21"/>
    </location>
    <ligand>
        <name>S-adenosyl-L-methionine</name>
        <dbReference type="ChEBI" id="CHEBI:59789"/>
    </ligand>
</feature>
<comment type="similarity">
    <text evidence="1 8">Belongs to the N(4)/N(6)-methyltransferase family.</text>
</comment>
<dbReference type="EMBL" id="CP159837">
    <property type="protein sequence ID" value="XCM36911.1"/>
    <property type="molecule type" value="Genomic_DNA"/>
</dbReference>
<dbReference type="GO" id="GO:0043565">
    <property type="term" value="F:sequence-specific DNA binding"/>
    <property type="evidence" value="ECO:0007669"/>
    <property type="project" value="TreeGrafter"/>
</dbReference>
<accession>A0AAU8JDU0</accession>
<dbReference type="GO" id="GO:0009307">
    <property type="term" value="P:DNA restriction-modification system"/>
    <property type="evidence" value="ECO:0007669"/>
    <property type="project" value="InterPro"/>
</dbReference>
<feature type="binding site" evidence="7">
    <location>
        <position position="17"/>
    </location>
    <ligand>
        <name>S-adenosyl-L-methionine</name>
        <dbReference type="ChEBI" id="CHEBI:59789"/>
    </ligand>
</feature>
<sequence length="277" mass="32014">MVTRTSDRVSARPFLKWAGGKRQLIPQYERYIPQTFGTYYEPFLGGGAMFFHLLPHPAVLTDLNEELINTYCCVRDNVEELISLLSNHQEKHEKCSHEYYYKIRESHPRDNLKRAARFIYLNKTCFNGLYRVNSQGKFNVPMGRYKNPKICDREALIAVSDRLQNATLEVAPFTAVLARAIADDFVYFDPPYHPISTTSNFTAYSRYAFNEPEQIQLRDTFKQLAETGVKVMLSNSDCDLIREIYAEFKIHKISASRAINSHGKKRGKISEVLITSY</sequence>
<dbReference type="PANTHER" id="PTHR30481:SF3">
    <property type="entry name" value="DNA ADENINE METHYLASE"/>
    <property type="match status" value="1"/>
</dbReference>
<dbReference type="REBASE" id="844957">
    <property type="entry name" value="M.Pra2ORF5702P"/>
</dbReference>
<dbReference type="InterPro" id="IPR029063">
    <property type="entry name" value="SAM-dependent_MTases_sf"/>
</dbReference>
<comment type="catalytic activity">
    <reaction evidence="6 8">
        <text>a 2'-deoxyadenosine in DNA + S-adenosyl-L-methionine = an N(6)-methyl-2'-deoxyadenosine in DNA + S-adenosyl-L-homocysteine + H(+)</text>
        <dbReference type="Rhea" id="RHEA:15197"/>
        <dbReference type="Rhea" id="RHEA-COMP:12418"/>
        <dbReference type="Rhea" id="RHEA-COMP:12419"/>
        <dbReference type="ChEBI" id="CHEBI:15378"/>
        <dbReference type="ChEBI" id="CHEBI:57856"/>
        <dbReference type="ChEBI" id="CHEBI:59789"/>
        <dbReference type="ChEBI" id="CHEBI:90615"/>
        <dbReference type="ChEBI" id="CHEBI:90616"/>
        <dbReference type="EC" id="2.1.1.72"/>
    </reaction>
</comment>
<keyword evidence="3 8" id="KW-0489">Methyltransferase</keyword>
<organism evidence="9">
    <name type="scientific">Planktothricoides raciborskii GIHE-MW2</name>
    <dbReference type="NCBI Taxonomy" id="2792601"/>
    <lineage>
        <taxon>Bacteria</taxon>
        <taxon>Bacillati</taxon>
        <taxon>Cyanobacteriota</taxon>
        <taxon>Cyanophyceae</taxon>
        <taxon>Oscillatoriophycideae</taxon>
        <taxon>Oscillatoriales</taxon>
        <taxon>Oscillatoriaceae</taxon>
        <taxon>Planktothricoides</taxon>
    </lineage>
</organism>
<dbReference type="GO" id="GO:0006298">
    <property type="term" value="P:mismatch repair"/>
    <property type="evidence" value="ECO:0007669"/>
    <property type="project" value="TreeGrafter"/>
</dbReference>
<dbReference type="EC" id="2.1.1.72" evidence="2 8"/>
<feature type="binding site" evidence="7">
    <location>
        <position position="189"/>
    </location>
    <ligand>
        <name>S-adenosyl-L-methionine</name>
        <dbReference type="ChEBI" id="CHEBI:59789"/>
    </ligand>
</feature>
<feature type="binding site" evidence="7">
    <location>
        <position position="62"/>
    </location>
    <ligand>
        <name>S-adenosyl-L-methionine</name>
        <dbReference type="ChEBI" id="CHEBI:59789"/>
    </ligand>
</feature>
<keyword evidence="4 8" id="KW-0808">Transferase</keyword>
<evidence type="ECO:0000256" key="3">
    <source>
        <dbReference type="ARBA" id="ARBA00022603"/>
    </source>
</evidence>
<dbReference type="SUPFAM" id="SSF53335">
    <property type="entry name" value="S-adenosyl-L-methionine-dependent methyltransferases"/>
    <property type="match status" value="1"/>
</dbReference>
<dbReference type="GO" id="GO:0009007">
    <property type="term" value="F:site-specific DNA-methyltransferase (adenine-specific) activity"/>
    <property type="evidence" value="ECO:0007669"/>
    <property type="project" value="UniProtKB-UniRule"/>
</dbReference>
<dbReference type="InterPro" id="IPR012263">
    <property type="entry name" value="M_m6A_EcoRV"/>
</dbReference>
<name>A0AAU8JDU0_9CYAN</name>
<dbReference type="GO" id="GO:1904047">
    <property type="term" value="F:S-adenosyl-L-methionine binding"/>
    <property type="evidence" value="ECO:0007669"/>
    <property type="project" value="TreeGrafter"/>
</dbReference>
<dbReference type="AlphaFoldDB" id="A0AAU8JDU0"/>
<evidence type="ECO:0000256" key="5">
    <source>
        <dbReference type="ARBA" id="ARBA00022691"/>
    </source>
</evidence>
<reference evidence="9" key="1">
    <citation type="submission" date="2024-07" db="EMBL/GenBank/DDBJ databases">
        <authorList>
            <person name="Kim Y.J."/>
            <person name="Jeong J.Y."/>
        </authorList>
    </citation>
    <scope>NUCLEOTIDE SEQUENCE</scope>
    <source>
        <strain evidence="9">GIHE-MW2</strain>
    </source>
</reference>
<dbReference type="Gene3D" id="3.40.50.150">
    <property type="entry name" value="Vaccinia Virus protein VP39"/>
    <property type="match status" value="1"/>
</dbReference>
<evidence type="ECO:0000256" key="7">
    <source>
        <dbReference type="PIRSR" id="PIRSR000398-1"/>
    </source>
</evidence>
<dbReference type="PRINTS" id="PR00505">
    <property type="entry name" value="D12N6MTFRASE"/>
</dbReference>
<dbReference type="Gene3D" id="1.10.1020.10">
    <property type="entry name" value="Adenine-specific Methyltransferase, Domain 2"/>
    <property type="match status" value="1"/>
</dbReference>